<dbReference type="Proteomes" id="UP000316621">
    <property type="component" value="Chromosome 2"/>
</dbReference>
<feature type="domain" description="Calcineurin-like phosphoesterase" evidence="1">
    <location>
        <begin position="25"/>
        <end position="109"/>
    </location>
</feature>
<dbReference type="SUPFAM" id="SSF56300">
    <property type="entry name" value="Metallo-dependent phosphatases"/>
    <property type="match status" value="1"/>
</dbReference>
<dbReference type="Gene3D" id="3.60.21.10">
    <property type="match status" value="1"/>
</dbReference>
<dbReference type="InterPro" id="IPR006186">
    <property type="entry name" value="Ser/Thr-sp_prot-phosphatase"/>
</dbReference>
<evidence type="ECO:0000259" key="1">
    <source>
        <dbReference type="Pfam" id="PF00149"/>
    </source>
</evidence>
<dbReference type="GO" id="GO:0016787">
    <property type="term" value="F:hydrolase activity"/>
    <property type="evidence" value="ECO:0007669"/>
    <property type="project" value="InterPro"/>
</dbReference>
<keyword evidence="3" id="KW-1185">Reference proteome</keyword>
<evidence type="ECO:0000313" key="3">
    <source>
        <dbReference type="Proteomes" id="UP000316621"/>
    </source>
</evidence>
<proteinExistence type="predicted"/>
<accession>A0A4Y7IV77</accession>
<dbReference type="EMBL" id="CM010716">
    <property type="protein sequence ID" value="RZC52597.1"/>
    <property type="molecule type" value="Genomic_DNA"/>
</dbReference>
<dbReference type="InterPro" id="IPR004843">
    <property type="entry name" value="Calcineurin-like_PHP"/>
</dbReference>
<reference evidence="2 3" key="1">
    <citation type="journal article" date="2018" name="Science">
        <title>The opium poppy genome and morphinan production.</title>
        <authorList>
            <person name="Guo L."/>
            <person name="Winzer T."/>
            <person name="Yang X."/>
            <person name="Li Y."/>
            <person name="Ning Z."/>
            <person name="He Z."/>
            <person name="Teodor R."/>
            <person name="Lu Y."/>
            <person name="Bowser T.A."/>
            <person name="Graham I.A."/>
            <person name="Ye K."/>
        </authorList>
    </citation>
    <scope>NUCLEOTIDE SEQUENCE [LARGE SCALE GENOMIC DNA]</scope>
    <source>
        <strain evidence="3">cv. HN1</strain>
        <tissue evidence="2">Leaves</tissue>
    </source>
</reference>
<gene>
    <name evidence="2" type="ORF">C5167_021018</name>
</gene>
<dbReference type="Gramene" id="RZC52597">
    <property type="protein sequence ID" value="RZC52597"/>
    <property type="gene ID" value="C5167_021018"/>
</dbReference>
<dbReference type="PANTHER" id="PTHR46422:SF4">
    <property type="entry name" value="SERINE_THREONINE-PROTEIN PHOSPHATASE BSL3"/>
    <property type="match status" value="1"/>
</dbReference>
<organism evidence="2 3">
    <name type="scientific">Papaver somniferum</name>
    <name type="common">Opium poppy</name>
    <dbReference type="NCBI Taxonomy" id="3469"/>
    <lineage>
        <taxon>Eukaryota</taxon>
        <taxon>Viridiplantae</taxon>
        <taxon>Streptophyta</taxon>
        <taxon>Embryophyta</taxon>
        <taxon>Tracheophyta</taxon>
        <taxon>Spermatophyta</taxon>
        <taxon>Magnoliopsida</taxon>
        <taxon>Ranunculales</taxon>
        <taxon>Papaveraceae</taxon>
        <taxon>Papaveroideae</taxon>
        <taxon>Papaver</taxon>
    </lineage>
</organism>
<sequence length="122" mass="13597">MKIDMFCAGTKTIQCTTDRESCQDLGDFHGQFGGLMRLFDKYGSPSTAGDMAYIDYLFLGEYVDLGQLSLEMISVLLALKVKYPQDVHMVRGNPEAADIDALFGFTIECTERIVLFTISLAF</sequence>
<name>A0A4Y7IV77_PAPSO</name>
<dbReference type="PRINTS" id="PR00114">
    <property type="entry name" value="STPHPHTASE"/>
</dbReference>
<protein>
    <recommendedName>
        <fullName evidence="1">Calcineurin-like phosphoesterase domain-containing protein</fullName>
    </recommendedName>
</protein>
<dbReference type="InterPro" id="IPR029052">
    <property type="entry name" value="Metallo-depent_PP-like"/>
</dbReference>
<dbReference type="STRING" id="3469.A0A4Y7IV77"/>
<dbReference type="AlphaFoldDB" id="A0A4Y7IV77"/>
<evidence type="ECO:0000313" key="2">
    <source>
        <dbReference type="EMBL" id="RZC52597.1"/>
    </source>
</evidence>
<dbReference type="PANTHER" id="PTHR46422">
    <property type="entry name" value="SERINE/THREONINE-PROTEIN PHOSPHATASE BSL3"/>
    <property type="match status" value="1"/>
</dbReference>
<dbReference type="Pfam" id="PF00149">
    <property type="entry name" value="Metallophos"/>
    <property type="match status" value="1"/>
</dbReference>